<dbReference type="Gene3D" id="3.30.70.330">
    <property type="match status" value="1"/>
</dbReference>
<evidence type="ECO:0000256" key="2">
    <source>
        <dbReference type="SAM" id="MobiDB-lite"/>
    </source>
</evidence>
<evidence type="ECO:0000313" key="4">
    <source>
        <dbReference type="EMBL" id="KAK7524639.1"/>
    </source>
</evidence>
<feature type="domain" description="RRM" evidence="3">
    <location>
        <begin position="2"/>
        <end position="76"/>
    </location>
</feature>
<dbReference type="EMBL" id="JBBPHU010000001">
    <property type="protein sequence ID" value="KAK7524639.1"/>
    <property type="molecule type" value="Genomic_DNA"/>
</dbReference>
<keyword evidence="1" id="KW-0694">RNA-binding</keyword>
<protein>
    <recommendedName>
        <fullName evidence="3">RRM domain-containing protein</fullName>
    </recommendedName>
</protein>
<evidence type="ECO:0000259" key="3">
    <source>
        <dbReference type="PROSITE" id="PS50102"/>
    </source>
</evidence>
<accession>A0ABR1L2G2</accession>
<dbReference type="Proteomes" id="UP001363622">
    <property type="component" value="Unassembled WGS sequence"/>
</dbReference>
<organism evidence="4 5">
    <name type="scientific">Phyllosticta citriasiana</name>
    <dbReference type="NCBI Taxonomy" id="595635"/>
    <lineage>
        <taxon>Eukaryota</taxon>
        <taxon>Fungi</taxon>
        <taxon>Dikarya</taxon>
        <taxon>Ascomycota</taxon>
        <taxon>Pezizomycotina</taxon>
        <taxon>Dothideomycetes</taxon>
        <taxon>Dothideomycetes incertae sedis</taxon>
        <taxon>Botryosphaeriales</taxon>
        <taxon>Phyllostictaceae</taxon>
        <taxon>Phyllosticta</taxon>
    </lineage>
</organism>
<dbReference type="InterPro" id="IPR035979">
    <property type="entry name" value="RBD_domain_sf"/>
</dbReference>
<feature type="region of interest" description="Disordered" evidence="2">
    <location>
        <begin position="75"/>
        <end position="96"/>
    </location>
</feature>
<dbReference type="InterPro" id="IPR000504">
    <property type="entry name" value="RRM_dom"/>
</dbReference>
<sequence length="390" mass="41091">MTSVHVEHISAQTSEKEIRDFFSFCGKISHLSVTPTAEGTQSATVTFEKETAAKTALLLDNTQLGPAQVKVSSSKSIDDLAGGKAGEEFPKEDPIEQEDKPRARIIAEYLAQGYVISDRAIEKALELDQKQGLSSRFTSALTNFDTKFKASERAQTIDSKYKVTEKANAGWRSLNSYFDRALGTPTGQKLRQFYEQGSKQVIDVHNEARHLANLKKSPSSGNMNMNMETIPGTDRTKCDCGANLTTCPCAPGKCACNSCAKNPEVSGIHQVPGTEKTTCNCSGSTEACGCAPGKCACGSCPKNSDVSGVESVPGTNKTKCNCGATLSKCGCDAGACACESCAKNSDVSGFEHVPGTNKTKCNCGANSSECPCAAGQCACADCGKNEAPVS</sequence>
<dbReference type="PANTHER" id="PTHR32343:SF10">
    <property type="entry name" value="RNA-BINDING REGION RNP-1 DOMAIN-CONTAINING PROTEIN"/>
    <property type="match status" value="1"/>
</dbReference>
<gene>
    <name evidence="4" type="ORF">IWZ03DRAFT_29684</name>
</gene>
<dbReference type="SUPFAM" id="SSF54928">
    <property type="entry name" value="RNA-binding domain, RBD"/>
    <property type="match status" value="1"/>
</dbReference>
<feature type="compositionally biased region" description="Basic and acidic residues" evidence="2">
    <location>
        <begin position="85"/>
        <end position="96"/>
    </location>
</feature>
<dbReference type="InterPro" id="IPR012677">
    <property type="entry name" value="Nucleotide-bd_a/b_plait_sf"/>
</dbReference>
<dbReference type="SMART" id="SM00360">
    <property type="entry name" value="RRM"/>
    <property type="match status" value="1"/>
</dbReference>
<evidence type="ECO:0000313" key="5">
    <source>
        <dbReference type="Proteomes" id="UP001363622"/>
    </source>
</evidence>
<reference evidence="4 5" key="1">
    <citation type="submission" date="2024-04" db="EMBL/GenBank/DDBJ databases">
        <title>Phyllosticta paracitricarpa is synonymous to the EU quarantine fungus P. citricarpa based on phylogenomic analyses.</title>
        <authorList>
            <consortium name="Lawrence Berkeley National Laboratory"/>
            <person name="Van Ingen-Buijs V.A."/>
            <person name="Van Westerhoven A.C."/>
            <person name="Haridas S."/>
            <person name="Skiadas P."/>
            <person name="Martin F."/>
            <person name="Groenewald J.Z."/>
            <person name="Crous P.W."/>
            <person name="Seidl M.F."/>
        </authorList>
    </citation>
    <scope>NUCLEOTIDE SEQUENCE [LARGE SCALE GENOMIC DNA]</scope>
    <source>
        <strain evidence="4 5">CBS 123371</strain>
    </source>
</reference>
<dbReference type="PANTHER" id="PTHR32343">
    <property type="entry name" value="SERINE/ARGININE-RICH SPLICING FACTOR"/>
    <property type="match status" value="1"/>
</dbReference>
<keyword evidence="5" id="KW-1185">Reference proteome</keyword>
<name>A0ABR1L2G2_9PEZI</name>
<proteinExistence type="predicted"/>
<dbReference type="Pfam" id="PF00076">
    <property type="entry name" value="RRM_1"/>
    <property type="match status" value="1"/>
</dbReference>
<evidence type="ECO:0000256" key="1">
    <source>
        <dbReference type="PROSITE-ProRule" id="PRU00176"/>
    </source>
</evidence>
<comment type="caution">
    <text evidence="4">The sequence shown here is derived from an EMBL/GenBank/DDBJ whole genome shotgun (WGS) entry which is preliminary data.</text>
</comment>
<dbReference type="PROSITE" id="PS50102">
    <property type="entry name" value="RRM"/>
    <property type="match status" value="1"/>
</dbReference>